<dbReference type="SMART" id="SM00369">
    <property type="entry name" value="LRR_TYP"/>
    <property type="match status" value="4"/>
</dbReference>
<feature type="domain" description="PIF1/LRR1 pleckstrin homology" evidence="4">
    <location>
        <begin position="1"/>
        <end position="114"/>
    </location>
</feature>
<evidence type="ECO:0000256" key="2">
    <source>
        <dbReference type="ARBA" id="ARBA00022737"/>
    </source>
</evidence>
<dbReference type="PANTHER" id="PTHR48051">
    <property type="match status" value="1"/>
</dbReference>
<dbReference type="Pfam" id="PF13855">
    <property type="entry name" value="LRR_8"/>
    <property type="match status" value="1"/>
</dbReference>
<dbReference type="Proteomes" id="UP001159427">
    <property type="component" value="Unassembled WGS sequence"/>
</dbReference>
<dbReference type="PROSITE" id="PS51450">
    <property type="entry name" value="LRR"/>
    <property type="match status" value="1"/>
</dbReference>
<reference evidence="5 6" key="1">
    <citation type="submission" date="2022-05" db="EMBL/GenBank/DDBJ databases">
        <authorList>
            <consortium name="Genoscope - CEA"/>
            <person name="William W."/>
        </authorList>
    </citation>
    <scope>NUCLEOTIDE SEQUENCE [LARGE SCALE GENOMIC DNA]</scope>
</reference>
<name>A0ABN8MUF0_9CNID</name>
<dbReference type="Pfam" id="PF25344">
    <property type="entry name" value="PH_LRR1"/>
    <property type="match status" value="1"/>
</dbReference>
<dbReference type="InterPro" id="IPR003591">
    <property type="entry name" value="Leu-rich_rpt_typical-subtyp"/>
</dbReference>
<evidence type="ECO:0000259" key="4">
    <source>
        <dbReference type="Pfam" id="PF25344"/>
    </source>
</evidence>
<accession>A0ABN8MUF0</accession>
<keyword evidence="6" id="KW-1185">Reference proteome</keyword>
<evidence type="ECO:0000313" key="5">
    <source>
        <dbReference type="EMBL" id="CAH3032395.1"/>
    </source>
</evidence>
<evidence type="ECO:0000313" key="6">
    <source>
        <dbReference type="Proteomes" id="UP001159427"/>
    </source>
</evidence>
<dbReference type="Gene3D" id="3.80.10.10">
    <property type="entry name" value="Ribonuclease Inhibitor"/>
    <property type="match status" value="1"/>
</dbReference>
<keyword evidence="2" id="KW-0677">Repeat</keyword>
<dbReference type="EMBL" id="CALNXI010000678">
    <property type="protein sequence ID" value="CAH3032395.1"/>
    <property type="molecule type" value="Genomic_DNA"/>
</dbReference>
<keyword evidence="1" id="KW-0433">Leucine-rich repeat</keyword>
<keyword evidence="3" id="KW-0539">Nucleus</keyword>
<dbReference type="InterPro" id="IPR050216">
    <property type="entry name" value="LRR_domain-containing"/>
</dbReference>
<dbReference type="PANTHER" id="PTHR48051:SF52">
    <property type="entry name" value="LEUCINE-RICH REPEAT PROTEIN 1"/>
    <property type="match status" value="1"/>
</dbReference>
<dbReference type="InterPro" id="IPR001611">
    <property type="entry name" value="Leu-rich_rpt"/>
</dbReference>
<dbReference type="InterPro" id="IPR057437">
    <property type="entry name" value="PIF1/LRR1_PH"/>
</dbReference>
<proteinExistence type="predicted"/>
<dbReference type="InterPro" id="IPR032675">
    <property type="entry name" value="LRR_dom_sf"/>
</dbReference>
<gene>
    <name evidence="5" type="ORF">PEVE_00038988</name>
</gene>
<organism evidence="5 6">
    <name type="scientific">Porites evermanni</name>
    <dbReference type="NCBI Taxonomy" id="104178"/>
    <lineage>
        <taxon>Eukaryota</taxon>
        <taxon>Metazoa</taxon>
        <taxon>Cnidaria</taxon>
        <taxon>Anthozoa</taxon>
        <taxon>Hexacorallia</taxon>
        <taxon>Scleractinia</taxon>
        <taxon>Fungiina</taxon>
        <taxon>Poritidae</taxon>
        <taxon>Porites</taxon>
    </lineage>
</organism>
<evidence type="ECO:0000256" key="1">
    <source>
        <dbReference type="ARBA" id="ARBA00022614"/>
    </source>
</evidence>
<dbReference type="SUPFAM" id="SSF52058">
    <property type="entry name" value="L domain-like"/>
    <property type="match status" value="1"/>
</dbReference>
<evidence type="ECO:0000256" key="3">
    <source>
        <dbReference type="ARBA" id="ARBA00023242"/>
    </source>
</evidence>
<protein>
    <recommendedName>
        <fullName evidence="4">PIF1/LRR1 pleckstrin homology domain-containing protein</fullName>
    </recommendedName>
</protein>
<dbReference type="Pfam" id="PF00560">
    <property type="entry name" value="LRR_1"/>
    <property type="match status" value="1"/>
</dbReference>
<sequence>MRLNCEVSIVNRLGPSFSMRNSSKPARASLAIGRKESSKIAGGTAEKTVFLLVCTAKEKNGARYKIKENLQQVFSKFVEKGKATIRFKEPPHDLLINKADPSSLKSFLSILKLGDKELQKVKLMGLTPAKASDIEKPKTEMTITRRSDYPLGKPFPSTLNKLSISNCALLRIEARILQIKSLACLNFANNQLKEIPCRMARLSTLSELVLHGNRIREFPTALCNGVITSSLRLLDLSQNEIKLLPVAFSNFKNLVHLKLDRNRLHMLPVNIGKLSSLRFLSVSHNQLTVLPHSLSKLKLESVDVSENPFLHQNNWNIVNKLAVPSLQECSGIAVKKHRWSYSSEIIPLSLCVFLDSAKQCLCGNYCFASCIHHIVTINIQQLAHTVVSVCSTQNHIPAEGFLCSRKCLQRLQSSRTGQWR</sequence>
<comment type="caution">
    <text evidence="5">The sequence shown here is derived from an EMBL/GenBank/DDBJ whole genome shotgun (WGS) entry which is preliminary data.</text>
</comment>